<dbReference type="Gene3D" id="3.40.190.290">
    <property type="match status" value="1"/>
</dbReference>
<dbReference type="Proteomes" id="UP001596171">
    <property type="component" value="Unassembled WGS sequence"/>
</dbReference>
<evidence type="ECO:0000256" key="2">
    <source>
        <dbReference type="ARBA" id="ARBA00023015"/>
    </source>
</evidence>
<dbReference type="InterPro" id="IPR005119">
    <property type="entry name" value="LysR_subst-bd"/>
</dbReference>
<dbReference type="Pfam" id="PF03466">
    <property type="entry name" value="LysR_substrate"/>
    <property type="match status" value="1"/>
</dbReference>
<name>A0ABW1SII0_9LACO</name>
<dbReference type="PANTHER" id="PTHR30419:SF8">
    <property type="entry name" value="NITROGEN ASSIMILATION TRANSCRIPTIONAL ACTIVATOR-RELATED"/>
    <property type="match status" value="1"/>
</dbReference>
<dbReference type="Pfam" id="PF00126">
    <property type="entry name" value="HTH_1"/>
    <property type="match status" value="1"/>
</dbReference>
<comment type="similarity">
    <text evidence="1">Belongs to the LysR transcriptional regulatory family.</text>
</comment>
<evidence type="ECO:0000313" key="7">
    <source>
        <dbReference type="Proteomes" id="UP001596171"/>
    </source>
</evidence>
<dbReference type="PRINTS" id="PR00039">
    <property type="entry name" value="HTHLYSR"/>
</dbReference>
<keyword evidence="3" id="KW-0238">DNA-binding</keyword>
<dbReference type="PANTHER" id="PTHR30419">
    <property type="entry name" value="HTH-TYPE TRANSCRIPTIONAL REGULATOR YBHD"/>
    <property type="match status" value="1"/>
</dbReference>
<dbReference type="RefSeq" id="WP_137617382.1">
    <property type="nucleotide sequence ID" value="NZ_BJDI01000028.1"/>
</dbReference>
<keyword evidence="4" id="KW-0804">Transcription</keyword>
<dbReference type="EMBL" id="JBHSSE010000014">
    <property type="protein sequence ID" value="MFC6201445.1"/>
    <property type="molecule type" value="Genomic_DNA"/>
</dbReference>
<keyword evidence="2" id="KW-0805">Transcription regulation</keyword>
<dbReference type="SUPFAM" id="SSF53850">
    <property type="entry name" value="Periplasmic binding protein-like II"/>
    <property type="match status" value="1"/>
</dbReference>
<feature type="domain" description="HTH lysR-type" evidence="5">
    <location>
        <begin position="1"/>
        <end position="58"/>
    </location>
</feature>
<dbReference type="InterPro" id="IPR000847">
    <property type="entry name" value="LysR_HTH_N"/>
</dbReference>
<sequence>MELRVLNYFLTVVNAKNISRAARQLHVSQPTVSRQLQALEDELGVPLFERGSREIQLTSDGLYLANQARQIMALVDKTVTNIHQTKTISGTVLIGCGESQMMTTVGQTINTLKHEHPGIQVNLFSTDGNTATERLQTGVFDFAIVMTPLMDQRYHFLRLPGASRWGLLLPNSSPLARQTTISAAELTKIDLITPQQNGINELFENWLGHTTDDFHVISTYNLLYNASILVNAGVGAALCLDNIINTSHTGLTFVPLAPPIDSKASLVWLKGRPLSEAAIAFLNQLKTNVEDH</sequence>
<keyword evidence="7" id="KW-1185">Reference proteome</keyword>
<dbReference type="PROSITE" id="PS50931">
    <property type="entry name" value="HTH_LYSR"/>
    <property type="match status" value="1"/>
</dbReference>
<accession>A0ABW1SII0</accession>
<dbReference type="Gene3D" id="1.10.10.10">
    <property type="entry name" value="Winged helix-like DNA-binding domain superfamily/Winged helix DNA-binding domain"/>
    <property type="match status" value="1"/>
</dbReference>
<dbReference type="CDD" id="cd05466">
    <property type="entry name" value="PBP2_LTTR_substrate"/>
    <property type="match status" value="1"/>
</dbReference>
<protein>
    <submittedName>
        <fullName evidence="6">LysR family transcriptional regulator</fullName>
    </submittedName>
</protein>
<evidence type="ECO:0000313" key="6">
    <source>
        <dbReference type="EMBL" id="MFC6201445.1"/>
    </source>
</evidence>
<proteinExistence type="inferred from homology"/>
<evidence type="ECO:0000256" key="3">
    <source>
        <dbReference type="ARBA" id="ARBA00023125"/>
    </source>
</evidence>
<dbReference type="InterPro" id="IPR036388">
    <property type="entry name" value="WH-like_DNA-bd_sf"/>
</dbReference>
<dbReference type="SUPFAM" id="SSF46785">
    <property type="entry name" value="Winged helix' DNA-binding domain"/>
    <property type="match status" value="1"/>
</dbReference>
<comment type="caution">
    <text evidence="6">The sequence shown here is derived from an EMBL/GenBank/DDBJ whole genome shotgun (WGS) entry which is preliminary data.</text>
</comment>
<dbReference type="InterPro" id="IPR050950">
    <property type="entry name" value="HTH-type_LysR_regulators"/>
</dbReference>
<organism evidence="6 7">
    <name type="scientific">Lactiplantibacillus nangangensis</name>
    <dbReference type="NCBI Taxonomy" id="2559917"/>
    <lineage>
        <taxon>Bacteria</taxon>
        <taxon>Bacillati</taxon>
        <taxon>Bacillota</taxon>
        <taxon>Bacilli</taxon>
        <taxon>Lactobacillales</taxon>
        <taxon>Lactobacillaceae</taxon>
        <taxon>Lactiplantibacillus</taxon>
    </lineage>
</organism>
<reference evidence="7" key="1">
    <citation type="journal article" date="2019" name="Int. J. Syst. Evol. Microbiol.">
        <title>The Global Catalogue of Microorganisms (GCM) 10K type strain sequencing project: providing services to taxonomists for standard genome sequencing and annotation.</title>
        <authorList>
            <consortium name="The Broad Institute Genomics Platform"/>
            <consortium name="The Broad Institute Genome Sequencing Center for Infectious Disease"/>
            <person name="Wu L."/>
            <person name="Ma J."/>
        </authorList>
    </citation>
    <scope>NUCLEOTIDE SEQUENCE [LARGE SCALE GENOMIC DNA]</scope>
    <source>
        <strain evidence="7">CCM 8930</strain>
    </source>
</reference>
<evidence type="ECO:0000259" key="5">
    <source>
        <dbReference type="PROSITE" id="PS50931"/>
    </source>
</evidence>
<gene>
    <name evidence="6" type="ORF">ACFP1L_06110</name>
</gene>
<dbReference type="InterPro" id="IPR036390">
    <property type="entry name" value="WH_DNA-bd_sf"/>
</dbReference>
<evidence type="ECO:0000256" key="4">
    <source>
        <dbReference type="ARBA" id="ARBA00023163"/>
    </source>
</evidence>
<evidence type="ECO:0000256" key="1">
    <source>
        <dbReference type="ARBA" id="ARBA00009437"/>
    </source>
</evidence>